<dbReference type="Gene3D" id="3.90.180.10">
    <property type="entry name" value="Medium-chain alcohol dehydrogenases, catalytic domain"/>
    <property type="match status" value="1"/>
</dbReference>
<dbReference type="AlphaFoldDB" id="A0A7C9PF49"/>
<comment type="caution">
    <text evidence="2">The sequence shown here is derived from an EMBL/GenBank/DDBJ whole genome shotgun (WGS) entry which is preliminary data.</text>
</comment>
<organism evidence="2 3">
    <name type="scientific">Ideonella livida</name>
    <dbReference type="NCBI Taxonomy" id="2707176"/>
    <lineage>
        <taxon>Bacteria</taxon>
        <taxon>Pseudomonadati</taxon>
        <taxon>Pseudomonadota</taxon>
        <taxon>Betaproteobacteria</taxon>
        <taxon>Burkholderiales</taxon>
        <taxon>Sphaerotilaceae</taxon>
        <taxon>Ideonella</taxon>
    </lineage>
</organism>
<name>A0A7C9PF49_9BURK</name>
<gene>
    <name evidence="2" type="ORF">G3A44_03165</name>
</gene>
<evidence type="ECO:0000256" key="1">
    <source>
        <dbReference type="SAM" id="MobiDB-lite"/>
    </source>
</evidence>
<keyword evidence="3" id="KW-1185">Reference proteome</keyword>
<accession>A0A7C9PF49</accession>
<evidence type="ECO:0000313" key="2">
    <source>
        <dbReference type="EMBL" id="NDY90189.1"/>
    </source>
</evidence>
<feature type="region of interest" description="Disordered" evidence="1">
    <location>
        <begin position="1"/>
        <end position="36"/>
    </location>
</feature>
<reference evidence="2 3" key="1">
    <citation type="submission" date="2020-02" db="EMBL/GenBank/DDBJ databases">
        <title>Ideonella bacterium strain TBM-1.</title>
        <authorList>
            <person name="Chen W.-M."/>
        </authorList>
    </citation>
    <scope>NUCLEOTIDE SEQUENCE [LARGE SCALE GENOMIC DNA]</scope>
    <source>
        <strain evidence="2 3">TBM-1</strain>
    </source>
</reference>
<sequence>MPGRDDLGLAAQRPAAGRPRLPGRGAPPGHALNTPRRRAELAPRYVAALTQTDPHFANMAAQQALLAEVSGLVEAGRVRSSRGEHLGRITAAHLRQAHALQESGRTRGKIVLEGF</sequence>
<proteinExistence type="predicted"/>
<evidence type="ECO:0000313" key="3">
    <source>
        <dbReference type="Proteomes" id="UP000484255"/>
    </source>
</evidence>
<dbReference type="EMBL" id="JAAGOH010000002">
    <property type="protein sequence ID" value="NDY90189.1"/>
    <property type="molecule type" value="Genomic_DNA"/>
</dbReference>
<dbReference type="Pfam" id="PF13602">
    <property type="entry name" value="ADH_zinc_N_2"/>
    <property type="match status" value="1"/>
</dbReference>
<protein>
    <submittedName>
        <fullName evidence="2">Zinc-binding dehydrogenase</fullName>
    </submittedName>
</protein>
<feature type="compositionally biased region" description="Low complexity" evidence="1">
    <location>
        <begin position="8"/>
        <end position="32"/>
    </location>
</feature>
<dbReference type="Proteomes" id="UP000484255">
    <property type="component" value="Unassembled WGS sequence"/>
</dbReference>